<feature type="transmembrane region" description="Helical" evidence="1">
    <location>
        <begin position="20"/>
        <end position="38"/>
    </location>
</feature>
<evidence type="ECO:0008006" key="4">
    <source>
        <dbReference type="Google" id="ProtNLM"/>
    </source>
</evidence>
<evidence type="ECO:0000313" key="2">
    <source>
        <dbReference type="EMBL" id="GGP01520.1"/>
    </source>
</evidence>
<evidence type="ECO:0000313" key="3">
    <source>
        <dbReference type="Proteomes" id="UP000620064"/>
    </source>
</evidence>
<protein>
    <recommendedName>
        <fullName evidence="4">PH domain-containing protein</fullName>
    </recommendedName>
</protein>
<dbReference type="Proteomes" id="UP000620064">
    <property type="component" value="Unassembled WGS sequence"/>
</dbReference>
<keyword evidence="1" id="KW-0472">Membrane</keyword>
<sequence length="143" mass="16095">MTKFKIYTESEKFVWTRKRILFGIALLSFVILAIKFYLIKNAEFINDSLAQIMGFISVSAIFLGLINSFFPQQLKGKLNGELIFDFSKIAINNDSYNLEDIKSIQISTGPFKGQLISSGMSAFSDRFSDGINNELIITLNTGK</sequence>
<reference evidence="3" key="1">
    <citation type="journal article" date="2019" name="Int. J. Syst. Evol. Microbiol.">
        <title>The Global Catalogue of Microorganisms (GCM) 10K type strain sequencing project: providing services to taxonomists for standard genome sequencing and annotation.</title>
        <authorList>
            <consortium name="The Broad Institute Genomics Platform"/>
            <consortium name="The Broad Institute Genome Sequencing Center for Infectious Disease"/>
            <person name="Wu L."/>
            <person name="Ma J."/>
        </authorList>
    </citation>
    <scope>NUCLEOTIDE SEQUENCE [LARGE SCALE GENOMIC DNA]</scope>
    <source>
        <strain evidence="3">CGMCC 1.7656</strain>
    </source>
</reference>
<keyword evidence="3" id="KW-1185">Reference proteome</keyword>
<comment type="caution">
    <text evidence="2">The sequence shown here is derived from an EMBL/GenBank/DDBJ whole genome shotgun (WGS) entry which is preliminary data.</text>
</comment>
<dbReference type="EMBL" id="BMLV01000001">
    <property type="protein sequence ID" value="GGP01520.1"/>
    <property type="molecule type" value="Genomic_DNA"/>
</dbReference>
<dbReference type="RefSeq" id="WP_188616236.1">
    <property type="nucleotide sequence ID" value="NZ_BMLV01000001.1"/>
</dbReference>
<proteinExistence type="predicted"/>
<keyword evidence="1" id="KW-1133">Transmembrane helix</keyword>
<gene>
    <name evidence="2" type="ORF">GCM10010992_02230</name>
</gene>
<feature type="transmembrane region" description="Helical" evidence="1">
    <location>
        <begin position="50"/>
        <end position="70"/>
    </location>
</feature>
<organism evidence="2 3">
    <name type="scientific">Cloacibacterium rupense</name>
    <dbReference type="NCBI Taxonomy" id="517423"/>
    <lineage>
        <taxon>Bacteria</taxon>
        <taxon>Pseudomonadati</taxon>
        <taxon>Bacteroidota</taxon>
        <taxon>Flavobacteriia</taxon>
        <taxon>Flavobacteriales</taxon>
        <taxon>Weeksellaceae</taxon>
    </lineage>
</organism>
<evidence type="ECO:0000256" key="1">
    <source>
        <dbReference type="SAM" id="Phobius"/>
    </source>
</evidence>
<keyword evidence="1" id="KW-0812">Transmembrane</keyword>
<name>A0ABQ2NHE9_9FLAO</name>
<accession>A0ABQ2NHE9</accession>